<dbReference type="NCBIfam" id="TIGR01891">
    <property type="entry name" value="amidohydrolases"/>
    <property type="match status" value="1"/>
</dbReference>
<dbReference type="PANTHER" id="PTHR11014">
    <property type="entry name" value="PEPTIDASE M20 FAMILY MEMBER"/>
    <property type="match status" value="1"/>
</dbReference>
<comment type="caution">
    <text evidence="2">The sequence shown here is derived from an EMBL/GenBank/DDBJ whole genome shotgun (WGS) entry which is preliminary data.</text>
</comment>
<dbReference type="InterPro" id="IPR011650">
    <property type="entry name" value="Peptidase_M20_dimer"/>
</dbReference>
<evidence type="ECO:0000313" key="2">
    <source>
        <dbReference type="EMBL" id="OMI24497.1"/>
    </source>
</evidence>
<dbReference type="Pfam" id="PF01546">
    <property type="entry name" value="Peptidase_M20"/>
    <property type="match status" value="1"/>
</dbReference>
<dbReference type="EMBL" id="MRBL01000064">
    <property type="protein sequence ID" value="OMI24497.1"/>
    <property type="molecule type" value="Genomic_DNA"/>
</dbReference>
<dbReference type="InterPro" id="IPR002933">
    <property type="entry name" value="Peptidase_M20"/>
</dbReference>
<sequence length="315" mass="33840">PVIVLRADIDALPIQEQTGLPFASKHEGKMHACGHDFHTASIIGTAILLNRRKDEFIGTVRFIFQPAEEIAAGARKVIEAGVLDGVSAIFGMHNKPDLPVGTIGLKEGALMASVDRFEITVKGKGGHAGIPDNSVDPIAAAGQIVSGLQSVVSRNISSLQNAVVSITRIQGGSSWNVIPDQVEMEGTVRTFQKEARSAVPEHMKRVAEGIAAGFGARAEFRWFPYLPSVQNDGRFFTVAAEAASRLGYQTVQAEQSPGGEDFALYRGKIPGFFVWMGTSGTEEWHHPAFTLDEAALKTAARYFAELAVIALETVK</sequence>
<reference evidence="2 3" key="1">
    <citation type="submission" date="2016-12" db="EMBL/GenBank/DDBJ databases">
        <title>Bacillus phylogenomics.</title>
        <authorList>
            <person name="Dunlap C."/>
        </authorList>
    </citation>
    <scope>NUCLEOTIDE SEQUENCE [LARGE SCALE GENOMIC DNA]</scope>
    <source>
        <strain evidence="2 3">NRRL B-41327</strain>
    </source>
</reference>
<dbReference type="InterPro" id="IPR036264">
    <property type="entry name" value="Bact_exopeptidase_dim_dom"/>
</dbReference>
<dbReference type="SUPFAM" id="SSF55031">
    <property type="entry name" value="Bacterial exopeptidase dimerisation domain"/>
    <property type="match status" value="1"/>
</dbReference>
<accession>A0ABX3HX88</accession>
<dbReference type="Gene3D" id="3.40.630.10">
    <property type="entry name" value="Zn peptidases"/>
    <property type="match status" value="1"/>
</dbReference>
<gene>
    <name evidence="2" type="ORF">BTA31_22255</name>
</gene>
<evidence type="ECO:0000259" key="1">
    <source>
        <dbReference type="Pfam" id="PF07687"/>
    </source>
</evidence>
<dbReference type="Pfam" id="PF07687">
    <property type="entry name" value="M20_dimer"/>
    <property type="match status" value="1"/>
</dbReference>
<keyword evidence="2" id="KW-0378">Hydrolase</keyword>
<protein>
    <submittedName>
        <fullName evidence="2">Hydrolase</fullName>
    </submittedName>
</protein>
<organism evidence="2 3">
    <name type="scientific">Bacillus haynesii</name>
    <dbReference type="NCBI Taxonomy" id="1925021"/>
    <lineage>
        <taxon>Bacteria</taxon>
        <taxon>Bacillati</taxon>
        <taxon>Bacillota</taxon>
        <taxon>Bacilli</taxon>
        <taxon>Bacillales</taxon>
        <taxon>Bacillaceae</taxon>
        <taxon>Bacillus</taxon>
    </lineage>
</organism>
<evidence type="ECO:0000313" key="3">
    <source>
        <dbReference type="Proteomes" id="UP000187046"/>
    </source>
</evidence>
<dbReference type="Gene3D" id="3.30.70.360">
    <property type="match status" value="1"/>
</dbReference>
<name>A0ABX3HX88_9BACI</name>
<dbReference type="InterPro" id="IPR017439">
    <property type="entry name" value="Amidohydrolase"/>
</dbReference>
<feature type="domain" description="Peptidase M20 dimerisation" evidence="1">
    <location>
        <begin position="116"/>
        <end position="208"/>
    </location>
</feature>
<dbReference type="PANTHER" id="PTHR11014:SF63">
    <property type="entry name" value="METALLOPEPTIDASE, PUTATIVE (AFU_ORTHOLOGUE AFUA_6G09600)-RELATED"/>
    <property type="match status" value="1"/>
</dbReference>
<proteinExistence type="predicted"/>
<dbReference type="GO" id="GO:0016787">
    <property type="term" value="F:hydrolase activity"/>
    <property type="evidence" value="ECO:0007669"/>
    <property type="project" value="UniProtKB-KW"/>
</dbReference>
<feature type="non-terminal residue" evidence="2">
    <location>
        <position position="1"/>
    </location>
</feature>
<dbReference type="RefSeq" id="WP_076794303.1">
    <property type="nucleotide sequence ID" value="NZ_MRBL01000064.1"/>
</dbReference>
<dbReference type="SUPFAM" id="SSF53187">
    <property type="entry name" value="Zn-dependent exopeptidases"/>
    <property type="match status" value="1"/>
</dbReference>
<keyword evidence="3" id="KW-1185">Reference proteome</keyword>
<dbReference type="Proteomes" id="UP000187046">
    <property type="component" value="Unassembled WGS sequence"/>
</dbReference>